<organism evidence="1 2">
    <name type="scientific">Aplosporella prunicola CBS 121167</name>
    <dbReference type="NCBI Taxonomy" id="1176127"/>
    <lineage>
        <taxon>Eukaryota</taxon>
        <taxon>Fungi</taxon>
        <taxon>Dikarya</taxon>
        <taxon>Ascomycota</taxon>
        <taxon>Pezizomycotina</taxon>
        <taxon>Dothideomycetes</taxon>
        <taxon>Dothideomycetes incertae sedis</taxon>
        <taxon>Botryosphaeriales</taxon>
        <taxon>Aplosporellaceae</taxon>
        <taxon>Aplosporella</taxon>
    </lineage>
</organism>
<keyword evidence="2" id="KW-1185">Reference proteome</keyword>
<dbReference type="Pfam" id="PF13489">
    <property type="entry name" value="Methyltransf_23"/>
    <property type="match status" value="1"/>
</dbReference>
<dbReference type="Gene3D" id="3.40.50.150">
    <property type="entry name" value="Vaccinia Virus protein VP39"/>
    <property type="match status" value="1"/>
</dbReference>
<protein>
    <recommendedName>
        <fullName evidence="3">Methyltransferase domain-containing protein</fullName>
    </recommendedName>
</protein>
<reference evidence="1" key="1">
    <citation type="journal article" date="2020" name="Stud. Mycol.">
        <title>101 Dothideomycetes genomes: a test case for predicting lifestyles and emergence of pathogens.</title>
        <authorList>
            <person name="Haridas S."/>
            <person name="Albert R."/>
            <person name="Binder M."/>
            <person name="Bloem J."/>
            <person name="Labutti K."/>
            <person name="Salamov A."/>
            <person name="Andreopoulos B."/>
            <person name="Baker S."/>
            <person name="Barry K."/>
            <person name="Bills G."/>
            <person name="Bluhm B."/>
            <person name="Cannon C."/>
            <person name="Castanera R."/>
            <person name="Culley D."/>
            <person name="Daum C."/>
            <person name="Ezra D."/>
            <person name="Gonzalez J."/>
            <person name="Henrissat B."/>
            <person name="Kuo A."/>
            <person name="Liang C."/>
            <person name="Lipzen A."/>
            <person name="Lutzoni F."/>
            <person name="Magnuson J."/>
            <person name="Mondo S."/>
            <person name="Nolan M."/>
            <person name="Ohm R."/>
            <person name="Pangilinan J."/>
            <person name="Park H.-J."/>
            <person name="Ramirez L."/>
            <person name="Alfaro M."/>
            <person name="Sun H."/>
            <person name="Tritt A."/>
            <person name="Yoshinaga Y."/>
            <person name="Zwiers L.-H."/>
            <person name="Turgeon B."/>
            <person name="Goodwin S."/>
            <person name="Spatafora J."/>
            <person name="Crous P."/>
            <person name="Grigoriev I."/>
        </authorList>
    </citation>
    <scope>NUCLEOTIDE SEQUENCE</scope>
    <source>
        <strain evidence="1">CBS 121167</strain>
    </source>
</reference>
<dbReference type="RefSeq" id="XP_033390971.1">
    <property type="nucleotide sequence ID" value="XM_033537741.1"/>
</dbReference>
<evidence type="ECO:0000313" key="2">
    <source>
        <dbReference type="Proteomes" id="UP000799438"/>
    </source>
</evidence>
<dbReference type="GeneID" id="54295237"/>
<dbReference type="PANTHER" id="PTHR43591:SF31">
    <property type="entry name" value="LAEA-LIKE, PUTATIVE (AFU_ORTHOLOGUE AFUA_8G01930)-RELATED"/>
    <property type="match status" value="1"/>
</dbReference>
<accession>A0A6A6ATB8</accession>
<evidence type="ECO:0008006" key="3">
    <source>
        <dbReference type="Google" id="ProtNLM"/>
    </source>
</evidence>
<feature type="non-terminal residue" evidence="1">
    <location>
        <position position="1"/>
    </location>
</feature>
<dbReference type="Proteomes" id="UP000799438">
    <property type="component" value="Unassembled WGS sequence"/>
</dbReference>
<name>A0A6A6ATB8_9PEZI</name>
<dbReference type="InterPro" id="IPR029063">
    <property type="entry name" value="SAM-dependent_MTases_sf"/>
</dbReference>
<dbReference type="AlphaFoldDB" id="A0A6A6ATB8"/>
<dbReference type="EMBL" id="ML995615">
    <property type="protein sequence ID" value="KAF2135252.1"/>
    <property type="molecule type" value="Genomic_DNA"/>
</dbReference>
<sequence>ASSELMSITSEIERGYEENGRIYPAYGSHDYGFLIDQDEFERLNCQHLKYFLLLENKLYLSPLRSDIQRILDVGTGTGIWASEMAGKFPSAEVIGTDIAPVQPYWYARSVDDCEQDWHFKKESFDFIYNRDCYLGIRDWPRLVRQAYEHLKPGGWLELACVWPVPKCDDGTMPEDAALVKWCEAFIEISQSMNADAHAPRHFHRYLKEAGFSNTQEKAFKTPTSGWPKDERLKKVGKLEMWNVFHGAETGLLRGFMVAGKSREEMESLAKGIKEQHSTNKMHCYTIFYVVYGQKPENG</sequence>
<gene>
    <name evidence="1" type="ORF">K452DRAFT_239713</name>
</gene>
<evidence type="ECO:0000313" key="1">
    <source>
        <dbReference type="EMBL" id="KAF2135252.1"/>
    </source>
</evidence>
<dbReference type="GO" id="GO:0008168">
    <property type="term" value="F:methyltransferase activity"/>
    <property type="evidence" value="ECO:0007669"/>
    <property type="project" value="TreeGrafter"/>
</dbReference>
<dbReference type="PANTHER" id="PTHR43591">
    <property type="entry name" value="METHYLTRANSFERASE"/>
    <property type="match status" value="1"/>
</dbReference>
<proteinExistence type="predicted"/>
<dbReference type="OrthoDB" id="2013972at2759"/>
<dbReference type="CDD" id="cd02440">
    <property type="entry name" value="AdoMet_MTases"/>
    <property type="match status" value="1"/>
</dbReference>
<dbReference type="SUPFAM" id="SSF53335">
    <property type="entry name" value="S-adenosyl-L-methionine-dependent methyltransferases"/>
    <property type="match status" value="1"/>
</dbReference>